<dbReference type="SUPFAM" id="SSF111331">
    <property type="entry name" value="NAD kinase/diacylglycerol kinase-like"/>
    <property type="match status" value="1"/>
</dbReference>
<dbReference type="RefSeq" id="WP_089967962.1">
    <property type="nucleotide sequence ID" value="NZ_FOCQ01000007.1"/>
</dbReference>
<feature type="binding site" evidence="8">
    <location>
        <position position="153"/>
    </location>
    <ligand>
        <name>NAD(+)</name>
        <dbReference type="ChEBI" id="CHEBI:57540"/>
    </ligand>
</feature>
<comment type="cofactor">
    <cofactor evidence="8">
        <name>a divalent metal cation</name>
        <dbReference type="ChEBI" id="CHEBI:60240"/>
    </cofactor>
</comment>
<dbReference type="GO" id="GO:0046872">
    <property type="term" value="F:metal ion binding"/>
    <property type="evidence" value="ECO:0007669"/>
    <property type="project" value="UniProtKB-UniRule"/>
</dbReference>
<dbReference type="PANTHER" id="PTHR20275:SF0">
    <property type="entry name" value="NAD KINASE"/>
    <property type="match status" value="1"/>
</dbReference>
<evidence type="ECO:0000256" key="6">
    <source>
        <dbReference type="ARBA" id="ARBA00023027"/>
    </source>
</evidence>
<evidence type="ECO:0000256" key="2">
    <source>
        <dbReference type="ARBA" id="ARBA00022741"/>
    </source>
</evidence>
<dbReference type="OrthoDB" id="9774737at2"/>
<evidence type="ECO:0000256" key="9">
    <source>
        <dbReference type="SAM" id="MobiDB-lite"/>
    </source>
</evidence>
<dbReference type="GO" id="GO:0019674">
    <property type="term" value="P:NAD+ metabolic process"/>
    <property type="evidence" value="ECO:0007669"/>
    <property type="project" value="InterPro"/>
</dbReference>
<dbReference type="GO" id="GO:0051287">
    <property type="term" value="F:NAD binding"/>
    <property type="evidence" value="ECO:0007669"/>
    <property type="project" value="UniProtKB-ARBA"/>
</dbReference>
<dbReference type="InterPro" id="IPR017437">
    <property type="entry name" value="ATP-NAD_kinase_PpnK-typ_C"/>
</dbReference>
<evidence type="ECO:0000256" key="8">
    <source>
        <dbReference type="HAMAP-Rule" id="MF_00361"/>
    </source>
</evidence>
<protein>
    <recommendedName>
        <fullName evidence="8">NAD kinase</fullName>
        <ecNumber evidence="8">2.7.1.23</ecNumber>
    </recommendedName>
    <alternativeName>
        <fullName evidence="8">ATP-dependent NAD kinase</fullName>
    </alternativeName>
</protein>
<evidence type="ECO:0000313" key="11">
    <source>
        <dbReference type="Proteomes" id="UP000199695"/>
    </source>
</evidence>
<feature type="binding site" evidence="8">
    <location>
        <begin position="68"/>
        <end position="69"/>
    </location>
    <ligand>
        <name>NAD(+)</name>
        <dbReference type="ChEBI" id="CHEBI:57540"/>
    </ligand>
</feature>
<dbReference type="AlphaFoldDB" id="A0A1H8EU55"/>
<comment type="function">
    <text evidence="8">Involved in the regulation of the intracellular balance of NAD and NADP, and is a key enzyme in the biosynthesis of NADP. Catalyzes specifically the phosphorylation on 2'-hydroxyl of the adenosine moiety of NAD to yield NADP.</text>
</comment>
<dbReference type="Proteomes" id="UP000199695">
    <property type="component" value="Unassembled WGS sequence"/>
</dbReference>
<dbReference type="InterPro" id="IPR016064">
    <property type="entry name" value="NAD/diacylglycerol_kinase_sf"/>
</dbReference>
<feature type="binding site" evidence="8">
    <location>
        <position position="242"/>
    </location>
    <ligand>
        <name>NAD(+)</name>
        <dbReference type="ChEBI" id="CHEBI:57540"/>
    </ligand>
</feature>
<name>A0A1H8EU55_9BACL</name>
<dbReference type="GO" id="GO:0005737">
    <property type="term" value="C:cytoplasm"/>
    <property type="evidence" value="ECO:0007669"/>
    <property type="project" value="UniProtKB-SubCell"/>
</dbReference>
<dbReference type="GO" id="GO:0003951">
    <property type="term" value="F:NAD+ kinase activity"/>
    <property type="evidence" value="ECO:0007669"/>
    <property type="project" value="UniProtKB-UniRule"/>
</dbReference>
<keyword evidence="4 8" id="KW-0067">ATP-binding</keyword>
<comment type="caution">
    <text evidence="8">Lacks conserved residue(s) required for the propagation of feature annotation.</text>
</comment>
<accession>A0A1H8EU55</accession>
<keyword evidence="1 8" id="KW-0808">Transferase</keyword>
<reference evidence="10 11" key="1">
    <citation type="submission" date="2016-10" db="EMBL/GenBank/DDBJ databases">
        <authorList>
            <person name="de Groot N.N."/>
        </authorList>
    </citation>
    <scope>NUCLEOTIDE SEQUENCE [LARGE SCALE GENOMIC DNA]</scope>
    <source>
        <strain evidence="10 11">DSM 46701</strain>
    </source>
</reference>
<feature type="binding site" evidence="8">
    <location>
        <begin position="142"/>
        <end position="143"/>
    </location>
    <ligand>
        <name>NAD(+)</name>
        <dbReference type="ChEBI" id="CHEBI:57540"/>
    </ligand>
</feature>
<evidence type="ECO:0000256" key="4">
    <source>
        <dbReference type="ARBA" id="ARBA00022840"/>
    </source>
</evidence>
<keyword evidence="6 8" id="KW-0520">NAD</keyword>
<dbReference type="EMBL" id="FOCQ01000007">
    <property type="protein sequence ID" value="SEN22278.1"/>
    <property type="molecule type" value="Genomic_DNA"/>
</dbReference>
<dbReference type="GO" id="GO:0005524">
    <property type="term" value="F:ATP binding"/>
    <property type="evidence" value="ECO:0007669"/>
    <property type="project" value="UniProtKB-KW"/>
</dbReference>
<sequence>MKTIGITINQKKPKAQTVAKQLLQLLEEKGSVVYVEPETARALERPELGLPLPCFPQKVDVVFVLGGDGTLLGVARQFAEYQLPILGINVGYLGFLSEAEPDDLSTVVDRVLTGDYYIEERLMLEAELVRRGQVFEKGVALNDIGIAKGSFGRMITCTVHMDDMYLGTFSGDGLIVSTPTGSTAYSLSCGGPIVYPGIQTLLLTPICPHTLTSRPMVLPAEAVLEIKVSATHHEMGMTIDGQLGYCLQADDIVRVKRSPFNTLLIKWQERSFFEVVRKKLQGENVDESRVGGQNESTATYKDSRNYRDKRD</sequence>
<keyword evidence="8" id="KW-0963">Cytoplasm</keyword>
<organism evidence="10 11">
    <name type="scientific">Lihuaxuella thermophila</name>
    <dbReference type="NCBI Taxonomy" id="1173111"/>
    <lineage>
        <taxon>Bacteria</taxon>
        <taxon>Bacillati</taxon>
        <taxon>Bacillota</taxon>
        <taxon>Bacilli</taxon>
        <taxon>Bacillales</taxon>
        <taxon>Thermoactinomycetaceae</taxon>
        <taxon>Lihuaxuella</taxon>
    </lineage>
</organism>
<evidence type="ECO:0000256" key="7">
    <source>
        <dbReference type="ARBA" id="ARBA00047925"/>
    </source>
</evidence>
<dbReference type="InterPro" id="IPR017438">
    <property type="entry name" value="ATP-NAD_kinase_N"/>
</dbReference>
<dbReference type="Gene3D" id="2.60.200.30">
    <property type="entry name" value="Probable inorganic polyphosphate/atp-NAD kinase, domain 2"/>
    <property type="match status" value="1"/>
</dbReference>
<dbReference type="PANTHER" id="PTHR20275">
    <property type="entry name" value="NAD KINASE"/>
    <property type="match status" value="1"/>
</dbReference>
<feature type="region of interest" description="Disordered" evidence="9">
    <location>
        <begin position="284"/>
        <end position="311"/>
    </location>
</feature>
<feature type="compositionally biased region" description="Polar residues" evidence="9">
    <location>
        <begin position="291"/>
        <end position="300"/>
    </location>
</feature>
<dbReference type="STRING" id="1173111.SAMN05444955_107141"/>
<keyword evidence="2 8" id="KW-0547">Nucleotide-binding</keyword>
<comment type="similarity">
    <text evidence="8">Belongs to the NAD kinase family.</text>
</comment>
<evidence type="ECO:0000256" key="1">
    <source>
        <dbReference type="ARBA" id="ARBA00022679"/>
    </source>
</evidence>
<gene>
    <name evidence="8" type="primary">nadK</name>
    <name evidence="10" type="ORF">SAMN05444955_107141</name>
</gene>
<evidence type="ECO:0000256" key="5">
    <source>
        <dbReference type="ARBA" id="ARBA00022857"/>
    </source>
</evidence>
<comment type="catalytic activity">
    <reaction evidence="7 8">
        <text>NAD(+) + ATP = ADP + NADP(+) + H(+)</text>
        <dbReference type="Rhea" id="RHEA:18629"/>
        <dbReference type="ChEBI" id="CHEBI:15378"/>
        <dbReference type="ChEBI" id="CHEBI:30616"/>
        <dbReference type="ChEBI" id="CHEBI:57540"/>
        <dbReference type="ChEBI" id="CHEBI:58349"/>
        <dbReference type="ChEBI" id="CHEBI:456216"/>
        <dbReference type="EC" id="2.7.1.23"/>
    </reaction>
</comment>
<dbReference type="HAMAP" id="MF_00361">
    <property type="entry name" value="NAD_kinase"/>
    <property type="match status" value="1"/>
</dbReference>
<dbReference type="Pfam" id="PF20143">
    <property type="entry name" value="NAD_kinase_C"/>
    <property type="match status" value="1"/>
</dbReference>
<proteinExistence type="inferred from homology"/>
<dbReference type="Pfam" id="PF01513">
    <property type="entry name" value="NAD_kinase"/>
    <property type="match status" value="1"/>
</dbReference>
<keyword evidence="11" id="KW-1185">Reference proteome</keyword>
<feature type="compositionally biased region" description="Basic and acidic residues" evidence="9">
    <location>
        <begin position="301"/>
        <end position="311"/>
    </location>
</feature>
<keyword evidence="5 8" id="KW-0521">NADP</keyword>
<keyword evidence="3 8" id="KW-0418">Kinase</keyword>
<feature type="binding site" evidence="8">
    <location>
        <begin position="183"/>
        <end position="188"/>
    </location>
    <ligand>
        <name>NAD(+)</name>
        <dbReference type="ChEBI" id="CHEBI:57540"/>
    </ligand>
</feature>
<evidence type="ECO:0000313" key="10">
    <source>
        <dbReference type="EMBL" id="SEN22278.1"/>
    </source>
</evidence>
<dbReference type="FunFam" id="2.60.200.30:FF:000009">
    <property type="entry name" value="Poly(P)/ATP NAD kinase"/>
    <property type="match status" value="1"/>
</dbReference>
<dbReference type="GO" id="GO:0006741">
    <property type="term" value="P:NADP+ biosynthetic process"/>
    <property type="evidence" value="ECO:0007669"/>
    <property type="project" value="UniProtKB-UniRule"/>
</dbReference>
<feature type="active site" description="Proton acceptor" evidence="8">
    <location>
        <position position="68"/>
    </location>
</feature>
<evidence type="ECO:0000256" key="3">
    <source>
        <dbReference type="ARBA" id="ARBA00022777"/>
    </source>
</evidence>
<feature type="binding site" evidence="8">
    <location>
        <position position="172"/>
    </location>
    <ligand>
        <name>NAD(+)</name>
        <dbReference type="ChEBI" id="CHEBI:57540"/>
    </ligand>
</feature>
<comment type="subcellular location">
    <subcellularLocation>
        <location evidence="8">Cytoplasm</location>
    </subcellularLocation>
</comment>
<dbReference type="Gene3D" id="3.40.50.10330">
    <property type="entry name" value="Probable inorganic polyphosphate/atp-NAD kinase, domain 1"/>
    <property type="match status" value="1"/>
</dbReference>
<dbReference type="EC" id="2.7.1.23" evidence="8"/>
<dbReference type="InterPro" id="IPR002504">
    <property type="entry name" value="NADK"/>
</dbReference>